<name>A0A2P5CUJ9_PARAD</name>
<feature type="non-terminal residue" evidence="2">
    <location>
        <position position="1"/>
    </location>
</feature>
<organism evidence="2 3">
    <name type="scientific">Parasponia andersonii</name>
    <name type="common">Sponia andersonii</name>
    <dbReference type="NCBI Taxonomy" id="3476"/>
    <lineage>
        <taxon>Eukaryota</taxon>
        <taxon>Viridiplantae</taxon>
        <taxon>Streptophyta</taxon>
        <taxon>Embryophyta</taxon>
        <taxon>Tracheophyta</taxon>
        <taxon>Spermatophyta</taxon>
        <taxon>Magnoliopsida</taxon>
        <taxon>eudicotyledons</taxon>
        <taxon>Gunneridae</taxon>
        <taxon>Pentapetalae</taxon>
        <taxon>rosids</taxon>
        <taxon>fabids</taxon>
        <taxon>Rosales</taxon>
        <taxon>Cannabaceae</taxon>
        <taxon>Parasponia</taxon>
    </lineage>
</organism>
<evidence type="ECO:0000313" key="2">
    <source>
        <dbReference type="EMBL" id="PON64737.1"/>
    </source>
</evidence>
<sequence length="49" mass="5611">VGPARPAFLDRLTRSPPKAHDRRVGPAWPAHFATSCYSCFNYFLPIIFY</sequence>
<protein>
    <submittedName>
        <fullName evidence="2">Uncharacterized protein</fullName>
    </submittedName>
</protein>
<reference evidence="3" key="1">
    <citation type="submission" date="2016-06" db="EMBL/GenBank/DDBJ databases">
        <title>Parallel loss of symbiosis genes in relatives of nitrogen-fixing non-legume Parasponia.</title>
        <authorList>
            <person name="Van Velzen R."/>
            <person name="Holmer R."/>
            <person name="Bu F."/>
            <person name="Rutten L."/>
            <person name="Van Zeijl A."/>
            <person name="Liu W."/>
            <person name="Santuari L."/>
            <person name="Cao Q."/>
            <person name="Sharma T."/>
            <person name="Shen D."/>
            <person name="Roswanjaya Y."/>
            <person name="Wardhani T."/>
            <person name="Kalhor M.S."/>
            <person name="Jansen J."/>
            <person name="Van den Hoogen J."/>
            <person name="Gungor B."/>
            <person name="Hartog M."/>
            <person name="Hontelez J."/>
            <person name="Verver J."/>
            <person name="Yang W.-C."/>
            <person name="Schijlen E."/>
            <person name="Repin R."/>
            <person name="Schilthuizen M."/>
            <person name="Schranz E."/>
            <person name="Heidstra R."/>
            <person name="Miyata K."/>
            <person name="Fedorova E."/>
            <person name="Kohlen W."/>
            <person name="Bisseling T."/>
            <person name="Smit S."/>
            <person name="Geurts R."/>
        </authorList>
    </citation>
    <scope>NUCLEOTIDE SEQUENCE [LARGE SCALE GENOMIC DNA]</scope>
    <source>
        <strain evidence="3">cv. WU1-14</strain>
    </source>
</reference>
<accession>A0A2P5CUJ9</accession>
<feature type="region of interest" description="Disordered" evidence="1">
    <location>
        <begin position="1"/>
        <end position="22"/>
    </location>
</feature>
<evidence type="ECO:0000313" key="3">
    <source>
        <dbReference type="Proteomes" id="UP000237105"/>
    </source>
</evidence>
<comment type="caution">
    <text evidence="2">The sequence shown here is derived from an EMBL/GenBank/DDBJ whole genome shotgun (WGS) entry which is preliminary data.</text>
</comment>
<dbReference type="Proteomes" id="UP000237105">
    <property type="component" value="Unassembled WGS sequence"/>
</dbReference>
<dbReference type="AlphaFoldDB" id="A0A2P5CUJ9"/>
<proteinExistence type="predicted"/>
<dbReference type="EMBL" id="JXTB01000093">
    <property type="protein sequence ID" value="PON64737.1"/>
    <property type="molecule type" value="Genomic_DNA"/>
</dbReference>
<gene>
    <name evidence="2" type="ORF">PanWU01x14_122120</name>
</gene>
<evidence type="ECO:0000256" key="1">
    <source>
        <dbReference type="SAM" id="MobiDB-lite"/>
    </source>
</evidence>
<keyword evidence="3" id="KW-1185">Reference proteome</keyword>